<sequence length="293" mass="32324">MDEPFRGSDALRAGTLTEHRLRTCFRAVFRDVYVANDTVMTAGLKARAAWLATGPAAVLAGISAAAVHRAEWLDPGLPAVVVRSDRRRPSGLVVHSYDLAPEEICIVNGMRVTTPARTAFDIGRLLPAPEAVPILDALIRSTALDVSDVWAIAAAHPGLRGVRKLGSTVGIADGAAATRLQSRVRTLLANANLPPLETQILVGDELGPIFTHAHMGWRQWQVVVQCDEDLDWTLERRSWQFEYTENLARIGWRNVWVTAPMMRDPRRVVWRVDDAILAARRRPPMRHGVECGA</sequence>
<name>A0A1A0M2P1_MYCMU</name>
<organism evidence="1 2">
    <name type="scientific">Mycolicibacterium mucogenicum</name>
    <name type="common">Mycobacterium mucogenicum</name>
    <dbReference type="NCBI Taxonomy" id="56689"/>
    <lineage>
        <taxon>Bacteria</taxon>
        <taxon>Bacillati</taxon>
        <taxon>Actinomycetota</taxon>
        <taxon>Actinomycetes</taxon>
        <taxon>Mycobacteriales</taxon>
        <taxon>Mycobacteriaceae</taxon>
        <taxon>Mycolicibacterium</taxon>
    </lineage>
</organism>
<accession>A0A1A0M2P1</accession>
<dbReference type="RefSeq" id="WP_064860510.1">
    <property type="nucleotide sequence ID" value="NZ_LZSF01000248.1"/>
</dbReference>
<comment type="caution">
    <text evidence="1">The sequence shown here is derived from an EMBL/GenBank/DDBJ whole genome shotgun (WGS) entry which is preliminary data.</text>
</comment>
<evidence type="ECO:0000313" key="2">
    <source>
        <dbReference type="Proteomes" id="UP000093962"/>
    </source>
</evidence>
<proteinExistence type="predicted"/>
<dbReference type="EMBL" id="LZSF01000248">
    <property type="protein sequence ID" value="OBA79774.1"/>
    <property type="molecule type" value="Genomic_DNA"/>
</dbReference>
<gene>
    <name evidence="1" type="ORF">A5642_03710</name>
</gene>
<dbReference type="Proteomes" id="UP000093962">
    <property type="component" value="Unassembled WGS sequence"/>
</dbReference>
<evidence type="ECO:0008006" key="3">
    <source>
        <dbReference type="Google" id="ProtNLM"/>
    </source>
</evidence>
<evidence type="ECO:0000313" key="1">
    <source>
        <dbReference type="EMBL" id="OBA79774.1"/>
    </source>
</evidence>
<protein>
    <recommendedName>
        <fullName evidence="3">DUF559 domain-containing protein</fullName>
    </recommendedName>
</protein>
<dbReference type="OrthoDB" id="3173471at2"/>
<dbReference type="AlphaFoldDB" id="A0A1A0M2P1"/>
<reference evidence="1 2" key="1">
    <citation type="submission" date="2016-06" db="EMBL/GenBank/DDBJ databases">
        <authorList>
            <person name="Kjaerup R.B."/>
            <person name="Dalgaard T.S."/>
            <person name="Juul-Madsen H.R."/>
        </authorList>
    </citation>
    <scope>NUCLEOTIDE SEQUENCE [LARGE SCALE GENOMIC DNA]</scope>
    <source>
        <strain evidence="1 2">1199456.5</strain>
    </source>
</reference>